<dbReference type="AlphaFoldDB" id="A0A094JBW2"/>
<accession>A0A094JBW2</accession>
<gene>
    <name evidence="6" type="ORF">IDSA_05660</name>
</gene>
<evidence type="ECO:0000313" key="7">
    <source>
        <dbReference type="Proteomes" id="UP000054363"/>
    </source>
</evidence>
<dbReference type="GO" id="GO:1990281">
    <property type="term" value="C:efflux pump complex"/>
    <property type="evidence" value="ECO:0007669"/>
    <property type="project" value="TreeGrafter"/>
</dbReference>
<protein>
    <submittedName>
        <fullName evidence="6">Membrane protein</fullName>
    </submittedName>
</protein>
<dbReference type="InterPro" id="IPR006143">
    <property type="entry name" value="RND_pump_MFP"/>
</dbReference>
<dbReference type="Proteomes" id="UP000054363">
    <property type="component" value="Unassembled WGS sequence"/>
</dbReference>
<comment type="similarity">
    <text evidence="1">Belongs to the membrane fusion protein (MFP) (TC 8.A.1) family.</text>
</comment>
<reference evidence="6 7" key="1">
    <citation type="submission" date="2014-06" db="EMBL/GenBank/DDBJ databases">
        <title>The draft genome sequence of Idiomarina salinarum ISL-52.</title>
        <authorList>
            <person name="Du J."/>
            <person name="Shao Z."/>
        </authorList>
    </citation>
    <scope>NUCLEOTIDE SEQUENCE [LARGE SCALE GENOMIC DNA]</scope>
    <source>
        <strain evidence="6 7">ISL-52</strain>
    </source>
</reference>
<keyword evidence="2" id="KW-0175">Coiled coil</keyword>
<dbReference type="Gene3D" id="2.40.420.20">
    <property type="match status" value="1"/>
</dbReference>
<dbReference type="Pfam" id="PF25917">
    <property type="entry name" value="BSH_RND"/>
    <property type="match status" value="1"/>
</dbReference>
<keyword evidence="4" id="KW-1133">Transmembrane helix</keyword>
<evidence type="ECO:0000259" key="5">
    <source>
        <dbReference type="Pfam" id="PF25917"/>
    </source>
</evidence>
<dbReference type="eggNOG" id="COG0845">
    <property type="taxonomic scope" value="Bacteria"/>
</dbReference>
<dbReference type="Gene3D" id="1.10.287.470">
    <property type="entry name" value="Helix hairpin bin"/>
    <property type="match status" value="1"/>
</dbReference>
<evidence type="ECO:0000256" key="4">
    <source>
        <dbReference type="SAM" id="Phobius"/>
    </source>
</evidence>
<keyword evidence="7" id="KW-1185">Reference proteome</keyword>
<evidence type="ECO:0000256" key="1">
    <source>
        <dbReference type="ARBA" id="ARBA00009477"/>
    </source>
</evidence>
<comment type="caution">
    <text evidence="6">The sequence shown here is derived from an EMBL/GenBank/DDBJ whole genome shotgun (WGS) entry which is preliminary data.</text>
</comment>
<keyword evidence="4" id="KW-0812">Transmembrane</keyword>
<evidence type="ECO:0000313" key="6">
    <source>
        <dbReference type="EMBL" id="KFZ30076.1"/>
    </source>
</evidence>
<dbReference type="PANTHER" id="PTHR30469:SF12">
    <property type="entry name" value="MULTIDRUG RESISTANCE PROTEIN MDTA"/>
    <property type="match status" value="1"/>
</dbReference>
<dbReference type="SUPFAM" id="SSF111369">
    <property type="entry name" value="HlyD-like secretion proteins"/>
    <property type="match status" value="1"/>
</dbReference>
<feature type="domain" description="Multidrug resistance protein MdtA-like barrel-sandwich hybrid" evidence="5">
    <location>
        <begin position="69"/>
        <end position="210"/>
    </location>
</feature>
<dbReference type="EMBL" id="JPER01000010">
    <property type="protein sequence ID" value="KFZ30076.1"/>
    <property type="molecule type" value="Genomic_DNA"/>
</dbReference>
<proteinExistence type="inferred from homology"/>
<feature type="transmembrane region" description="Helical" evidence="4">
    <location>
        <begin position="7"/>
        <end position="27"/>
    </location>
</feature>
<feature type="region of interest" description="Disordered" evidence="3">
    <location>
        <begin position="383"/>
        <end position="409"/>
    </location>
</feature>
<dbReference type="GO" id="GO:0015562">
    <property type="term" value="F:efflux transmembrane transporter activity"/>
    <property type="evidence" value="ECO:0007669"/>
    <property type="project" value="TreeGrafter"/>
</dbReference>
<evidence type="ECO:0000256" key="3">
    <source>
        <dbReference type="SAM" id="MobiDB-lite"/>
    </source>
</evidence>
<keyword evidence="4" id="KW-0472">Membrane</keyword>
<dbReference type="Gene3D" id="2.40.30.170">
    <property type="match status" value="1"/>
</dbReference>
<dbReference type="PANTHER" id="PTHR30469">
    <property type="entry name" value="MULTIDRUG RESISTANCE PROTEIN MDTA"/>
    <property type="match status" value="1"/>
</dbReference>
<organism evidence="6 7">
    <name type="scientific">Pseudidiomarina salinarum</name>
    <dbReference type="NCBI Taxonomy" id="435908"/>
    <lineage>
        <taxon>Bacteria</taxon>
        <taxon>Pseudomonadati</taxon>
        <taxon>Pseudomonadota</taxon>
        <taxon>Gammaproteobacteria</taxon>
        <taxon>Alteromonadales</taxon>
        <taxon>Idiomarinaceae</taxon>
        <taxon>Pseudidiomarina</taxon>
    </lineage>
</organism>
<dbReference type="Gene3D" id="2.40.50.100">
    <property type="match status" value="1"/>
</dbReference>
<dbReference type="NCBIfam" id="TIGR01730">
    <property type="entry name" value="RND_mfp"/>
    <property type="match status" value="1"/>
</dbReference>
<dbReference type="InterPro" id="IPR058625">
    <property type="entry name" value="MdtA-like_BSH"/>
</dbReference>
<sequence>MAFKKRVLLPPAIILVAILLVVVLVSMRPEPPKRETIRPAVLVEVKEVQPEDVNFLVAGQGNVEARNSTTLVAQVTGQVIDMADNFVAGGFFKKGDVLLRIDPSDYRVAVQSAKANLAQARSNLAEESARAQVAKEEWESLQMGEIPDLGLRKPQVASAVAAVQSAEAAVAKAERDLARTEIKAPFDGLLQSKNVDLGQFVSMNSQIGQIMSTNIAEVRVPLSDRDISYLELPEIGNTLGLEELPEVELYSDVAGQRHSWMGRLVRTEGVLDPASRVIYGVVEVKDPYNRAGQTHETPLRFGRFVQLNIEGVEAEQVYTLPRYALTTTGKLWVVDEDRRLSMRDVSVLRAEANTIYVDEGLQPGDKVVLTQLSNALVGMKVRLPGDPLPEENQETPASESDDSAAVGSN</sequence>
<name>A0A094JBW2_9GAMM</name>
<dbReference type="RefSeq" id="WP_034777180.1">
    <property type="nucleotide sequence ID" value="NZ_PIQD01000001.1"/>
</dbReference>
<dbReference type="OrthoDB" id="5730196at2"/>
<dbReference type="STRING" id="435908.IDSA_05660"/>
<evidence type="ECO:0000256" key="2">
    <source>
        <dbReference type="SAM" id="Coils"/>
    </source>
</evidence>
<feature type="coiled-coil region" evidence="2">
    <location>
        <begin position="110"/>
        <end position="183"/>
    </location>
</feature>